<dbReference type="EMBL" id="JAADJG010000195">
    <property type="protein sequence ID" value="KAF4452180.1"/>
    <property type="molecule type" value="Genomic_DNA"/>
</dbReference>
<comment type="caution">
    <text evidence="4">The sequence shown here is derived from an EMBL/GenBank/DDBJ whole genome shotgun (WGS) entry which is preliminary data.</text>
</comment>
<dbReference type="SMART" id="SM00066">
    <property type="entry name" value="GAL4"/>
    <property type="match status" value="1"/>
</dbReference>
<evidence type="ECO:0000256" key="2">
    <source>
        <dbReference type="SAM" id="MobiDB-lite"/>
    </source>
</evidence>
<dbReference type="Gene3D" id="4.10.240.10">
    <property type="entry name" value="Zn(2)-C6 fungal-type DNA-binding domain"/>
    <property type="match status" value="1"/>
</dbReference>
<dbReference type="InterPro" id="IPR036864">
    <property type="entry name" value="Zn2-C6_fun-type_DNA-bd_sf"/>
</dbReference>
<proteinExistence type="predicted"/>
<evidence type="ECO:0000313" key="4">
    <source>
        <dbReference type="EMBL" id="KAF4452180.1"/>
    </source>
</evidence>
<evidence type="ECO:0000259" key="3">
    <source>
        <dbReference type="PROSITE" id="PS50048"/>
    </source>
</evidence>
<dbReference type="Proteomes" id="UP000605986">
    <property type="component" value="Unassembled WGS sequence"/>
</dbReference>
<organism evidence="4 5">
    <name type="scientific">Fusarium austroafricanum</name>
    <dbReference type="NCBI Taxonomy" id="2364996"/>
    <lineage>
        <taxon>Eukaryota</taxon>
        <taxon>Fungi</taxon>
        <taxon>Dikarya</taxon>
        <taxon>Ascomycota</taxon>
        <taxon>Pezizomycotina</taxon>
        <taxon>Sordariomycetes</taxon>
        <taxon>Hypocreomycetidae</taxon>
        <taxon>Hypocreales</taxon>
        <taxon>Nectriaceae</taxon>
        <taxon>Fusarium</taxon>
        <taxon>Fusarium concolor species complex</taxon>
    </lineage>
</organism>
<evidence type="ECO:0000313" key="5">
    <source>
        <dbReference type="Proteomes" id="UP000605986"/>
    </source>
</evidence>
<feature type="region of interest" description="Disordered" evidence="2">
    <location>
        <begin position="118"/>
        <end position="145"/>
    </location>
</feature>
<sequence>MTQQGPNPSNAFGQYQFGTSNALASRGVQSPNHEYQLSPFDTLGSSRMAQYQMDCYEGLQEVEEPKPNTGLKLGYKRASTACKQCRHRKIRCIASASDARGRCVNCVRLKKDCSSYLTSQSSADGAAPKRVARTSPSPAESLKVTDLSEPSFDMLRLPEKSNQPFNPPKMWPTASGAPTNPVIPWTDSFSPGSVTTGQPSLNMRSQSLPEWDAPSMSRTLFANTGDFGSTQEVQLPDGLSSQFSTFVPMSRSSTSSVLPSTNPLSQGDTDFLWDSNTYSLPVRPMGGFSGSANVDNMFLGGEGADFDVHASISTNQLFPPGVNYTSQGRSQSLPYTGYTPNRSFHRSIIFDSVCAMEPYLPSEASRFSNLPTLPPLSEVIHHDLLHLRRNSSSPSVAAPRTQPSVRPENICSLPIHAKSTFPERRHDFLTASSHFRPHTSISNPADSDHHWISPVKDEIPHVMAKRSFDVMSARVPPASAYTFLNSDPIPVAQANRSSSHEPMGYRARHHSPETTSFRARFDGECNGEANQTRYKAIVDRYPSHQSLEESLGQIMSLSQRLCEFAEANERIFPARLPKECEVSDMLRNLEIVKQLLQQFKPLLSPLEARSGPRALQHIIDVSDRGTRLQHTSEQAIGPNLAGIHRARTEVKPYVGPVVSLVQGKMPDEAPEVVGQPEAGTLWTSRNETLYAYAERLCSKGC</sequence>
<gene>
    <name evidence="4" type="ORF">F53441_4919</name>
</gene>
<evidence type="ECO:0000256" key="1">
    <source>
        <dbReference type="ARBA" id="ARBA00023242"/>
    </source>
</evidence>
<dbReference type="GO" id="GO:0008270">
    <property type="term" value="F:zinc ion binding"/>
    <property type="evidence" value="ECO:0007669"/>
    <property type="project" value="InterPro"/>
</dbReference>
<keyword evidence="1" id="KW-0539">Nucleus</keyword>
<dbReference type="Pfam" id="PF00172">
    <property type="entry name" value="Zn_clus"/>
    <property type="match status" value="1"/>
</dbReference>
<dbReference type="CDD" id="cd00067">
    <property type="entry name" value="GAL4"/>
    <property type="match status" value="1"/>
</dbReference>
<dbReference type="AlphaFoldDB" id="A0A8H4KL97"/>
<protein>
    <recommendedName>
        <fullName evidence="3">Zn(2)-C6 fungal-type domain-containing protein</fullName>
    </recommendedName>
</protein>
<feature type="region of interest" description="Disordered" evidence="2">
    <location>
        <begin position="494"/>
        <end position="513"/>
    </location>
</feature>
<dbReference type="OrthoDB" id="4150019at2759"/>
<name>A0A8H4KL97_9HYPO</name>
<dbReference type="PROSITE" id="PS50048">
    <property type="entry name" value="ZN2_CY6_FUNGAL_2"/>
    <property type="match status" value="1"/>
</dbReference>
<reference evidence="4" key="1">
    <citation type="submission" date="2020-01" db="EMBL/GenBank/DDBJ databases">
        <title>Identification and distribution of gene clusters putatively required for synthesis of sphingolipid metabolism inhibitors in phylogenetically diverse species of the filamentous fungus Fusarium.</title>
        <authorList>
            <person name="Kim H.-S."/>
            <person name="Busman M."/>
            <person name="Brown D.W."/>
            <person name="Divon H."/>
            <person name="Uhlig S."/>
            <person name="Proctor R.H."/>
        </authorList>
    </citation>
    <scope>NUCLEOTIDE SEQUENCE</scope>
    <source>
        <strain evidence="4">NRRL 53441</strain>
    </source>
</reference>
<accession>A0A8H4KL97</accession>
<dbReference type="InterPro" id="IPR001138">
    <property type="entry name" value="Zn2Cys6_DnaBD"/>
</dbReference>
<dbReference type="SUPFAM" id="SSF57701">
    <property type="entry name" value="Zn2/Cys6 DNA-binding domain"/>
    <property type="match status" value="1"/>
</dbReference>
<dbReference type="GO" id="GO:0000981">
    <property type="term" value="F:DNA-binding transcription factor activity, RNA polymerase II-specific"/>
    <property type="evidence" value="ECO:0007669"/>
    <property type="project" value="InterPro"/>
</dbReference>
<feature type="domain" description="Zn(2)-C6 fungal-type" evidence="3">
    <location>
        <begin position="81"/>
        <end position="115"/>
    </location>
</feature>
<dbReference type="PROSITE" id="PS00463">
    <property type="entry name" value="ZN2_CY6_FUNGAL_1"/>
    <property type="match status" value="1"/>
</dbReference>
<keyword evidence="5" id="KW-1185">Reference proteome</keyword>